<sequence>MEDYTLTQANFSVNRWKNEGMLIAIMGLLLMLGVIMAGGELLSVVFLGAVAFFGLYIYSNNRIIRDFAYENPVYLQQGEMQFRPTRQFQYDWASAPQWGSSQQWQNQNAQRRQVNE</sequence>
<dbReference type="EMBL" id="DUGC01000030">
    <property type="protein sequence ID" value="HIH09326.1"/>
    <property type="molecule type" value="Genomic_DNA"/>
</dbReference>
<feature type="transmembrane region" description="Helical" evidence="1">
    <location>
        <begin position="42"/>
        <end position="59"/>
    </location>
</feature>
<evidence type="ECO:0000313" key="3">
    <source>
        <dbReference type="Proteomes" id="UP000565078"/>
    </source>
</evidence>
<keyword evidence="1" id="KW-0812">Transmembrane</keyword>
<protein>
    <submittedName>
        <fullName evidence="2">Uncharacterized protein</fullName>
    </submittedName>
</protein>
<accession>A0A7J4J273</accession>
<evidence type="ECO:0000256" key="1">
    <source>
        <dbReference type="SAM" id="Phobius"/>
    </source>
</evidence>
<keyword evidence="1" id="KW-0472">Membrane</keyword>
<dbReference type="Proteomes" id="UP000565078">
    <property type="component" value="Unassembled WGS sequence"/>
</dbReference>
<evidence type="ECO:0000313" key="2">
    <source>
        <dbReference type="EMBL" id="HIH09326.1"/>
    </source>
</evidence>
<keyword evidence="1" id="KW-1133">Transmembrane helix</keyword>
<feature type="transmembrane region" description="Helical" evidence="1">
    <location>
        <begin position="20"/>
        <end position="36"/>
    </location>
</feature>
<gene>
    <name evidence="2" type="ORF">HA254_01510</name>
</gene>
<name>A0A7J4J273_9ARCH</name>
<dbReference type="AlphaFoldDB" id="A0A7J4J273"/>
<proteinExistence type="predicted"/>
<reference evidence="3" key="1">
    <citation type="journal article" date="2020" name="bioRxiv">
        <title>A rank-normalized archaeal taxonomy based on genome phylogeny resolves widespread incomplete and uneven classifications.</title>
        <authorList>
            <person name="Rinke C."/>
            <person name="Chuvochina M."/>
            <person name="Mussig A.J."/>
            <person name="Chaumeil P.-A."/>
            <person name="Waite D.W."/>
            <person name="Whitman W.B."/>
            <person name="Parks D.H."/>
            <person name="Hugenholtz P."/>
        </authorList>
    </citation>
    <scope>NUCLEOTIDE SEQUENCE [LARGE SCALE GENOMIC DNA]</scope>
</reference>
<organism evidence="2 3">
    <name type="scientific">Candidatus Iainarchaeum sp</name>
    <dbReference type="NCBI Taxonomy" id="3101447"/>
    <lineage>
        <taxon>Archaea</taxon>
        <taxon>Candidatus Iainarchaeota</taxon>
        <taxon>Candidatus Iainarchaeia</taxon>
        <taxon>Candidatus Iainarchaeales</taxon>
        <taxon>Candidatus Iainarchaeaceae</taxon>
        <taxon>Candidatus Iainarchaeum</taxon>
    </lineage>
</organism>
<comment type="caution">
    <text evidence="2">The sequence shown here is derived from an EMBL/GenBank/DDBJ whole genome shotgun (WGS) entry which is preliminary data.</text>
</comment>